<accession>A0A3E0VJU1</accession>
<gene>
    <name evidence="1" type="ORF">B7R54_14210</name>
</gene>
<dbReference type="Gene3D" id="3.30.429.10">
    <property type="entry name" value="Macrophage Migration Inhibitory Factor"/>
    <property type="match status" value="1"/>
</dbReference>
<dbReference type="EMBL" id="NBWZ01000001">
    <property type="protein sequence ID" value="RFA10232.1"/>
    <property type="molecule type" value="Genomic_DNA"/>
</dbReference>
<evidence type="ECO:0000313" key="1">
    <source>
        <dbReference type="EMBL" id="RFA10232.1"/>
    </source>
</evidence>
<comment type="caution">
    <text evidence="1">The sequence shown here is derived from an EMBL/GenBank/DDBJ whole genome shotgun (WGS) entry which is preliminary data.</text>
</comment>
<proteinExistence type="predicted"/>
<keyword evidence="2" id="KW-1185">Reference proteome</keyword>
<dbReference type="RefSeq" id="WP_116415614.1">
    <property type="nucleotide sequence ID" value="NZ_NBWZ01000001.1"/>
</dbReference>
<dbReference type="Proteomes" id="UP000256486">
    <property type="component" value="Unassembled WGS sequence"/>
</dbReference>
<name>A0A3E0VJU1_9MICO</name>
<sequence length="176" mass="17841">MTIVLLEESTAMPMIDVYATAGTFADKHQLARDLATTLKTIEQVPDIPLFRQNTAGFVHELPQGDLSNVDGASDYVRVQVLTNAGALSREQQLAVVSQFTAIVASAAGDPSLADRTWVLLTEAVAGGWGLGGHANTNDELVLAARTQIAGLQAAAAAAAGAGAGAGAEASSGSPAA</sequence>
<dbReference type="OrthoDB" id="1438441at2"/>
<organism evidence="1 2">
    <name type="scientific">Subtercola boreus</name>
    <dbReference type="NCBI Taxonomy" id="120213"/>
    <lineage>
        <taxon>Bacteria</taxon>
        <taxon>Bacillati</taxon>
        <taxon>Actinomycetota</taxon>
        <taxon>Actinomycetes</taxon>
        <taxon>Micrococcales</taxon>
        <taxon>Microbacteriaceae</taxon>
        <taxon>Subtercola</taxon>
    </lineage>
</organism>
<dbReference type="AlphaFoldDB" id="A0A3E0VJU1"/>
<protein>
    <recommendedName>
        <fullName evidence="3">4-oxalocrotonate tautomerase</fullName>
    </recommendedName>
</protein>
<dbReference type="InterPro" id="IPR014347">
    <property type="entry name" value="Tautomerase/MIF_sf"/>
</dbReference>
<evidence type="ECO:0000313" key="2">
    <source>
        <dbReference type="Proteomes" id="UP000256486"/>
    </source>
</evidence>
<reference evidence="1 2" key="1">
    <citation type="submission" date="2017-04" db="EMBL/GenBank/DDBJ databases">
        <title>Comparative genome analysis of Subtercola boreus.</title>
        <authorList>
            <person name="Cho Y.-J."/>
            <person name="Cho A."/>
            <person name="Kim O.-S."/>
            <person name="Lee J.-I."/>
        </authorList>
    </citation>
    <scope>NUCLEOTIDE SEQUENCE [LARGE SCALE GENOMIC DNA]</scope>
    <source>
        <strain evidence="1 2">K300</strain>
    </source>
</reference>
<evidence type="ECO:0008006" key="3">
    <source>
        <dbReference type="Google" id="ProtNLM"/>
    </source>
</evidence>